<gene>
    <name evidence="2" type="ORF">IMZ08_15490</name>
</gene>
<dbReference type="CDD" id="cd13567">
    <property type="entry name" value="PBP2_TtGluBP"/>
    <property type="match status" value="1"/>
</dbReference>
<reference evidence="2 3" key="1">
    <citation type="submission" date="2020-10" db="EMBL/GenBank/DDBJ databases">
        <title>Bacillus sp. HD4P25, an endophyte from a halophyte.</title>
        <authorList>
            <person name="Sun J.-Q."/>
        </authorList>
    </citation>
    <scope>NUCLEOTIDE SEQUENCE [LARGE SCALE GENOMIC DNA]</scope>
    <source>
        <strain evidence="2 3">YIM 93174</strain>
    </source>
</reference>
<evidence type="ECO:0000313" key="2">
    <source>
        <dbReference type="EMBL" id="MBE4909455.1"/>
    </source>
</evidence>
<keyword evidence="1" id="KW-0732">Signal</keyword>
<dbReference type="RefSeq" id="WP_193538099.1">
    <property type="nucleotide sequence ID" value="NZ_JADCLJ010000022.1"/>
</dbReference>
<dbReference type="EMBL" id="JADCLJ010000022">
    <property type="protein sequence ID" value="MBE4909455.1"/>
    <property type="molecule type" value="Genomic_DNA"/>
</dbReference>
<sequence length="314" mass="32717">MKKRGLLLSFIMLVGFSMILAACGGKAQLALVTGGTGGTYYPLGGELANIINDNADAEVTSQSSNASADNMKDIANGDADLAFTQTDIASYAVEGKLMFDGTAVTNAQAIGTLYPETIQIVTLKDSGITSVEDLRGKTVSVGAPGSGTYANAEQILEIHGMTMDDINAQNLAFDESTDGLQDGNIDAAFITAGTPTGAVEGLAALKDVSIVSIAQDKIDALIAKYPYYAQNTIPAGTYKLEAEVATVAVSAMLVVSSELDEDLVYEMTKAIFENTDKISHAKGAFISAENAVIGVGIDFHPGAAKYFKEKGLLN</sequence>
<feature type="chain" id="PRO_5046579794" evidence="1">
    <location>
        <begin position="22"/>
        <end position="314"/>
    </location>
</feature>
<dbReference type="PROSITE" id="PS51257">
    <property type="entry name" value="PROKAR_LIPOPROTEIN"/>
    <property type="match status" value="1"/>
</dbReference>
<dbReference type="PANTHER" id="PTHR42941:SF1">
    <property type="entry name" value="SLL1037 PROTEIN"/>
    <property type="match status" value="1"/>
</dbReference>
<comment type="caution">
    <text evidence="2">The sequence shown here is derived from an EMBL/GenBank/DDBJ whole genome shotgun (WGS) entry which is preliminary data.</text>
</comment>
<name>A0ABR9QLT2_9BACI</name>
<accession>A0ABR9QLT2</accession>
<feature type="signal peptide" evidence="1">
    <location>
        <begin position="1"/>
        <end position="21"/>
    </location>
</feature>
<dbReference type="PANTHER" id="PTHR42941">
    <property type="entry name" value="SLL1037 PROTEIN"/>
    <property type="match status" value="1"/>
</dbReference>
<organism evidence="2 3">
    <name type="scientific">Litchfieldia luteola</name>
    <dbReference type="NCBI Taxonomy" id="682179"/>
    <lineage>
        <taxon>Bacteria</taxon>
        <taxon>Bacillati</taxon>
        <taxon>Bacillota</taxon>
        <taxon>Bacilli</taxon>
        <taxon>Bacillales</taxon>
        <taxon>Bacillaceae</taxon>
        <taxon>Litchfieldia</taxon>
    </lineage>
</organism>
<dbReference type="Proteomes" id="UP001516662">
    <property type="component" value="Unassembled WGS sequence"/>
</dbReference>
<evidence type="ECO:0000313" key="3">
    <source>
        <dbReference type="Proteomes" id="UP001516662"/>
    </source>
</evidence>
<dbReference type="Pfam" id="PF16868">
    <property type="entry name" value="NMT1_3"/>
    <property type="match status" value="1"/>
</dbReference>
<dbReference type="Gene3D" id="3.40.190.10">
    <property type="entry name" value="Periplasmic binding protein-like II"/>
    <property type="match status" value="2"/>
</dbReference>
<dbReference type="InterPro" id="IPR011852">
    <property type="entry name" value="TRAP_TAXI"/>
</dbReference>
<evidence type="ECO:0000256" key="1">
    <source>
        <dbReference type="SAM" id="SignalP"/>
    </source>
</evidence>
<dbReference type="SUPFAM" id="SSF53850">
    <property type="entry name" value="Periplasmic binding protein-like II"/>
    <property type="match status" value="1"/>
</dbReference>
<protein>
    <submittedName>
        <fullName evidence="2">TAXI family TRAP transporter solute-binding subunit</fullName>
    </submittedName>
</protein>
<keyword evidence="3" id="KW-1185">Reference proteome</keyword>
<dbReference type="NCBIfam" id="TIGR02122">
    <property type="entry name" value="TRAP_TAXI"/>
    <property type="match status" value="1"/>
</dbReference>
<proteinExistence type="predicted"/>